<dbReference type="GO" id="GO:0035098">
    <property type="term" value="C:ESC/E(Z) complex"/>
    <property type="evidence" value="ECO:0007669"/>
    <property type="project" value="TreeGrafter"/>
</dbReference>
<feature type="compositionally biased region" description="Basic residues" evidence="6">
    <location>
        <begin position="120"/>
        <end position="133"/>
    </location>
</feature>
<feature type="domain" description="SET" evidence="7">
    <location>
        <begin position="825"/>
        <end position="980"/>
    </location>
</feature>
<evidence type="ECO:0000259" key="7">
    <source>
        <dbReference type="PROSITE" id="PS50280"/>
    </source>
</evidence>
<keyword evidence="4" id="KW-0805">Transcription regulation</keyword>
<organism evidence="9 10">
    <name type="scientific">Microbotryum saponariae</name>
    <dbReference type="NCBI Taxonomy" id="289078"/>
    <lineage>
        <taxon>Eukaryota</taxon>
        <taxon>Fungi</taxon>
        <taxon>Dikarya</taxon>
        <taxon>Basidiomycota</taxon>
        <taxon>Pucciniomycotina</taxon>
        <taxon>Microbotryomycetes</taxon>
        <taxon>Microbotryales</taxon>
        <taxon>Microbotryaceae</taxon>
        <taxon>Microbotryum</taxon>
    </lineage>
</organism>
<dbReference type="InterPro" id="IPR026489">
    <property type="entry name" value="CXC_dom"/>
</dbReference>
<feature type="compositionally biased region" description="Polar residues" evidence="6">
    <location>
        <begin position="38"/>
        <end position="57"/>
    </location>
</feature>
<dbReference type="InterPro" id="IPR001214">
    <property type="entry name" value="SET_dom"/>
</dbReference>
<dbReference type="GO" id="GO:0032259">
    <property type="term" value="P:methylation"/>
    <property type="evidence" value="ECO:0007669"/>
    <property type="project" value="UniProtKB-KW"/>
</dbReference>
<evidence type="ECO:0000256" key="2">
    <source>
        <dbReference type="ARBA" id="ARBA00022679"/>
    </source>
</evidence>
<accession>A0A2X0KE60</accession>
<dbReference type="SUPFAM" id="SSF82199">
    <property type="entry name" value="SET domain"/>
    <property type="match status" value="1"/>
</dbReference>
<keyword evidence="2" id="KW-0808">Transferase</keyword>
<dbReference type="Proteomes" id="UP000249723">
    <property type="component" value="Unassembled WGS sequence"/>
</dbReference>
<dbReference type="GO" id="GO:0046976">
    <property type="term" value="F:histone H3K27 methyltransferase activity"/>
    <property type="evidence" value="ECO:0007669"/>
    <property type="project" value="TreeGrafter"/>
</dbReference>
<evidence type="ECO:0000256" key="5">
    <source>
        <dbReference type="ARBA" id="ARBA00023163"/>
    </source>
</evidence>
<keyword evidence="5" id="KW-0804">Transcription</keyword>
<feature type="compositionally biased region" description="Acidic residues" evidence="6">
    <location>
        <begin position="81"/>
        <end position="93"/>
    </location>
</feature>
<dbReference type="GO" id="GO:0003682">
    <property type="term" value="F:chromatin binding"/>
    <property type="evidence" value="ECO:0007669"/>
    <property type="project" value="TreeGrafter"/>
</dbReference>
<evidence type="ECO:0000313" key="10">
    <source>
        <dbReference type="Proteomes" id="UP000249723"/>
    </source>
</evidence>
<feature type="region of interest" description="Disordered" evidence="6">
    <location>
        <begin position="985"/>
        <end position="1028"/>
    </location>
</feature>
<dbReference type="Pfam" id="PF00856">
    <property type="entry name" value="SET"/>
    <property type="match status" value="1"/>
</dbReference>
<gene>
    <name evidence="9" type="ORF">BZ3500_MVSOF-1268-A1-R1_CHR2-1G04437</name>
</gene>
<proteinExistence type="predicted"/>
<evidence type="ECO:0000256" key="3">
    <source>
        <dbReference type="ARBA" id="ARBA00022691"/>
    </source>
</evidence>
<dbReference type="STRING" id="289078.A0A2X0KE60"/>
<evidence type="ECO:0000256" key="1">
    <source>
        <dbReference type="ARBA" id="ARBA00022603"/>
    </source>
</evidence>
<keyword evidence="3" id="KW-0949">S-adenosyl-L-methionine</keyword>
<dbReference type="InterPro" id="IPR045318">
    <property type="entry name" value="EZH1/2-like"/>
</dbReference>
<dbReference type="AlphaFoldDB" id="A0A2X0KE60"/>
<keyword evidence="10" id="KW-1185">Reference proteome</keyword>
<name>A0A2X0KE60_9BASI</name>
<protein>
    <submittedName>
        <fullName evidence="9">BZ3500_MvSof-1268-A1-R1_Chr2-1g04437 protein</fullName>
    </submittedName>
</protein>
<dbReference type="PROSITE" id="PS50280">
    <property type="entry name" value="SET"/>
    <property type="match status" value="1"/>
</dbReference>
<reference evidence="10" key="1">
    <citation type="submission" date="2016-10" db="EMBL/GenBank/DDBJ databases">
        <authorList>
            <person name="Jeantristanb JTB J.-T."/>
            <person name="Ricardo R."/>
        </authorList>
    </citation>
    <scope>NUCLEOTIDE SEQUENCE [LARGE SCALE GENOMIC DNA]</scope>
</reference>
<dbReference type="InterPro" id="IPR046341">
    <property type="entry name" value="SET_dom_sf"/>
</dbReference>
<evidence type="ECO:0000256" key="4">
    <source>
        <dbReference type="ARBA" id="ARBA00023015"/>
    </source>
</evidence>
<feature type="domain" description="CXC" evidence="8">
    <location>
        <begin position="697"/>
        <end position="823"/>
    </location>
</feature>
<dbReference type="PROSITE" id="PS51633">
    <property type="entry name" value="CXC"/>
    <property type="match status" value="1"/>
</dbReference>
<dbReference type="Gene3D" id="2.170.270.10">
    <property type="entry name" value="SET domain"/>
    <property type="match status" value="1"/>
</dbReference>
<feature type="compositionally biased region" description="Polar residues" evidence="6">
    <location>
        <begin position="109"/>
        <end position="119"/>
    </location>
</feature>
<dbReference type="OrthoDB" id="6141102at2759"/>
<dbReference type="PANTHER" id="PTHR45747">
    <property type="entry name" value="HISTONE-LYSINE N-METHYLTRANSFERASE E(Z)"/>
    <property type="match status" value="1"/>
</dbReference>
<evidence type="ECO:0000256" key="6">
    <source>
        <dbReference type="SAM" id="MobiDB-lite"/>
    </source>
</evidence>
<evidence type="ECO:0000313" key="9">
    <source>
        <dbReference type="EMBL" id="SCZ88479.1"/>
    </source>
</evidence>
<dbReference type="EMBL" id="FMWP01000012">
    <property type="protein sequence ID" value="SCZ88479.1"/>
    <property type="molecule type" value="Genomic_DNA"/>
</dbReference>
<feature type="region of interest" description="Disordered" evidence="6">
    <location>
        <begin position="1"/>
        <end position="137"/>
    </location>
</feature>
<dbReference type="SMART" id="SM00317">
    <property type="entry name" value="SET"/>
    <property type="match status" value="1"/>
</dbReference>
<sequence>MAGSGSITDSPDEAAPRGARPRSNPRSNPRSSQQSRSCSFSTDPSGWGLSQPQSSTSPRKRSRGVSRPSTHPKFVIVGDNSSDEDDDYDDSGDDDRQERNRARRGSKADSYNQGSSQSSPHRRGTRRTQHRINRPIEPGKRIEVTLIEAKIDPSHLPASIADERASFQLPLECKLLLEPSDPTPARRKKLLRFQRRPMQDQIETDSATELDWIHVVPVQRRFAHIAFEKRWPHSTARLAFDLAGSQFALDLLDPVKDAWRASSEAVLASETDGAWIQVAWRVMDLTSDLNEETKPIVTDGQLRERLESELTAAHIDLRREIARRHLQLARVDNDQASLRRTSEPCSDFRPPPGATFKKTKPIPLSKFIYDPPPPFTHTSFLSHAMPTDLPPFEVVPPWKCIARPSANLTEKEVDQLIAEVIAEYARARPDEDCERVHMESWVKASIFNENSFERVDPMRLRRDFQALKGVMQEVGSEADEVPGSEDVLYNRRFRAQGDPKVGPKLAPIVELFQQRLGITPWELQSQAQCFTTDQVIPEYVYLLPPVVEICELCGAISCRVHEWFLEAPNVPTAHSARPPLAPPEDAQASDCGTHCHKRPENNEHVRNSYMSRCCSPPMLVLTQAVRQQVERYLNDASARDLATFKCYLDEQPKVPSCILASITKRNCFEVESIRRQLGRTNDPIEAEPEVAPVRQPLRRLKAKPLPVGNTRGYEPCGCDGPCQGTTMTNATVPGGGGRTAKNDRTTCECVKSGTWCDRFCGCHELCARRFPGCLCRLSPTFVRCVREDCECLKENRECDPHLCARFDGPDVASGTNDQIRYKKLKRTAIVRSTLPGAGFGSVSSIRLAQIRGDIGLTSVIRSMMTSVELLEDASAGDLIGLYGGEMFDVEESPALIRHFSIICSPTHSQLQEGARAGYWFDVDTLHVIDPLASGNHMRYINDLGTWNCEARWVYIDGTHQLGFYARVDLKKGDEISLDYGPTYWGKNGGLQQKKKTASGVKQHEGKDNGKAKGKGKERERLDVPEGDA</sequence>
<keyword evidence="1" id="KW-0489">Methyltransferase</keyword>
<dbReference type="PANTHER" id="PTHR45747:SF4">
    <property type="entry name" value="HISTONE-LYSINE N-METHYLTRANSFERASE E(Z)"/>
    <property type="match status" value="1"/>
</dbReference>
<feature type="compositionally biased region" description="Low complexity" evidence="6">
    <location>
        <begin position="16"/>
        <end position="37"/>
    </location>
</feature>
<dbReference type="GO" id="GO:0031507">
    <property type="term" value="P:heterochromatin formation"/>
    <property type="evidence" value="ECO:0007669"/>
    <property type="project" value="TreeGrafter"/>
</dbReference>
<feature type="compositionally biased region" description="Basic and acidic residues" evidence="6">
    <location>
        <begin position="1001"/>
        <end position="1028"/>
    </location>
</feature>
<evidence type="ECO:0000259" key="8">
    <source>
        <dbReference type="PROSITE" id="PS51633"/>
    </source>
</evidence>